<organism evidence="3 5">
    <name type="scientific">Segatella copri</name>
    <dbReference type="NCBI Taxonomy" id="165179"/>
    <lineage>
        <taxon>Bacteria</taxon>
        <taxon>Pseudomonadati</taxon>
        <taxon>Bacteroidota</taxon>
        <taxon>Bacteroidia</taxon>
        <taxon>Bacteroidales</taxon>
        <taxon>Prevotellaceae</taxon>
        <taxon>Segatella</taxon>
    </lineage>
</organism>
<dbReference type="Pfam" id="PF00753">
    <property type="entry name" value="Lactamase_B"/>
    <property type="match status" value="1"/>
</dbReference>
<protein>
    <submittedName>
        <fullName evidence="3">MBL fold metallo-hydrolase</fullName>
    </submittedName>
</protein>
<proteinExistence type="predicted"/>
<comment type="caution">
    <text evidence="3">The sequence shown here is derived from an EMBL/GenBank/DDBJ whole genome shotgun (WGS) entry which is preliminary data.</text>
</comment>
<dbReference type="GO" id="GO:0016787">
    <property type="term" value="F:hydrolase activity"/>
    <property type="evidence" value="ECO:0007669"/>
    <property type="project" value="UniProtKB-KW"/>
</dbReference>
<dbReference type="InterPro" id="IPR036866">
    <property type="entry name" value="RibonucZ/Hydroxyglut_hydro"/>
</dbReference>
<dbReference type="PANTHER" id="PTHR47619:SF1">
    <property type="entry name" value="EXODEOXYRIBONUCLEASE WALJ"/>
    <property type="match status" value="1"/>
</dbReference>
<evidence type="ECO:0000313" key="5">
    <source>
        <dbReference type="Proteomes" id="UP000480425"/>
    </source>
</evidence>
<dbReference type="EMBL" id="VZCW01000020">
    <property type="protein sequence ID" value="MQN11367.1"/>
    <property type="molecule type" value="Genomic_DNA"/>
</dbReference>
<dbReference type="Proteomes" id="UP000442105">
    <property type="component" value="Unassembled WGS sequence"/>
</dbReference>
<gene>
    <name evidence="3" type="ORF">F7D73_09830</name>
    <name evidence="2" type="ORF">F7D95_00740</name>
</gene>
<evidence type="ECO:0000313" key="3">
    <source>
        <dbReference type="EMBL" id="MQN81239.1"/>
    </source>
</evidence>
<dbReference type="RefSeq" id="WP_153081931.1">
    <property type="nucleotide sequence ID" value="NZ_VZCB01000079.1"/>
</dbReference>
<keyword evidence="3" id="KW-0378">Hydrolase</keyword>
<evidence type="ECO:0000313" key="4">
    <source>
        <dbReference type="Proteomes" id="UP000442105"/>
    </source>
</evidence>
<dbReference type="PANTHER" id="PTHR47619">
    <property type="entry name" value="METALLO-HYDROLASE YYCJ-RELATED"/>
    <property type="match status" value="1"/>
</dbReference>
<dbReference type="Gene3D" id="3.60.15.10">
    <property type="entry name" value="Ribonuclease Z/Hydroxyacylglutathione hydrolase-like"/>
    <property type="match status" value="1"/>
</dbReference>
<name>A0A6A7TWA5_9BACT</name>
<evidence type="ECO:0000313" key="2">
    <source>
        <dbReference type="EMBL" id="MQN11367.1"/>
    </source>
</evidence>
<evidence type="ECO:0000259" key="1">
    <source>
        <dbReference type="SMART" id="SM00849"/>
    </source>
</evidence>
<feature type="domain" description="Metallo-beta-lactamase" evidence="1">
    <location>
        <begin position="11"/>
        <end position="180"/>
    </location>
</feature>
<dbReference type="Proteomes" id="UP000480425">
    <property type="component" value="Unassembled WGS sequence"/>
</dbReference>
<dbReference type="InterPro" id="IPR001279">
    <property type="entry name" value="Metallo-B-lactamas"/>
</dbReference>
<dbReference type="SMART" id="SM00849">
    <property type="entry name" value="Lactamase_B"/>
    <property type="match status" value="1"/>
</dbReference>
<dbReference type="InterPro" id="IPR052533">
    <property type="entry name" value="WalJ/YycJ-like"/>
</dbReference>
<dbReference type="SUPFAM" id="SSF56281">
    <property type="entry name" value="Metallo-hydrolase/oxidoreductase"/>
    <property type="match status" value="1"/>
</dbReference>
<dbReference type="AlphaFoldDB" id="A0A6A7TWA5"/>
<reference evidence="4 5" key="1">
    <citation type="submission" date="2019-09" db="EMBL/GenBank/DDBJ databases">
        <title>Distinct polysaccharide growth profiles of human intestinal Prevotella copri isolates.</title>
        <authorList>
            <person name="Fehlner-Peach H."/>
            <person name="Magnabosco C."/>
            <person name="Raghavan V."/>
            <person name="Scher J.U."/>
            <person name="Tett A."/>
            <person name="Cox L.M."/>
            <person name="Gottsegen C."/>
            <person name="Watters A."/>
            <person name="Wiltshire- Gordon J.D."/>
            <person name="Segata N."/>
            <person name="Bonneau R."/>
            <person name="Littman D.R."/>
        </authorList>
    </citation>
    <scope>NUCLEOTIDE SEQUENCE [LARGE SCALE GENOMIC DNA]</scope>
    <source>
        <strain evidence="3">IA622</strain>
        <strain evidence="5">iA622</strain>
        <strain evidence="2">IAQ1179</strain>
        <strain evidence="4">iAQ1179</strain>
    </source>
</reference>
<dbReference type="EMBL" id="VZCB01000079">
    <property type="protein sequence ID" value="MQN81239.1"/>
    <property type="molecule type" value="Genomic_DNA"/>
</dbReference>
<dbReference type="OrthoDB" id="9781189at2"/>
<sequence>MKMTILGSSSKGNCYVLQNDSEALIIEAGMSLAEVKKALGWDIAKVKVCIISHQHNDHAGHAAEYEKAGIPLLALPSVIEAKNLEATTTTAIKDGCGYIYGGFRILPFKVKHDVPCVGYLIEHQETGRILFFTDTYAMPYDFPNITHFMAEANYSDEILDHNVLEGYIPAALRRRVITSHMSIDNTIGILKRHDLTKTKDILLIHLSDGNSNEKEFITKVRRATGKTTRAASPGMELDFDKGFIDI</sequence>
<accession>A0A6A7TWA5</accession>